<dbReference type="InterPro" id="IPR057407">
    <property type="entry name" value="HEAT_TANGO6"/>
</dbReference>
<keyword evidence="7" id="KW-1185">Reference proteome</keyword>
<feature type="compositionally biased region" description="Basic and acidic residues" evidence="2">
    <location>
        <begin position="842"/>
        <end position="853"/>
    </location>
</feature>
<accession>A0AAV4CGL9</accession>
<dbReference type="GO" id="GO:0009306">
    <property type="term" value="P:protein secretion"/>
    <property type="evidence" value="ECO:0007669"/>
    <property type="project" value="TreeGrafter"/>
</dbReference>
<evidence type="ECO:0000313" key="7">
    <source>
        <dbReference type="Proteomes" id="UP000735302"/>
    </source>
</evidence>
<comment type="caution">
    <text evidence="6">The sequence shown here is derived from an EMBL/GenBank/DDBJ whole genome shotgun (WGS) entry which is preliminary data.</text>
</comment>
<evidence type="ECO:0000259" key="3">
    <source>
        <dbReference type="Pfam" id="PF10363"/>
    </source>
</evidence>
<dbReference type="Pfam" id="PF25267">
    <property type="entry name" value="TANGO6_N"/>
    <property type="match status" value="1"/>
</dbReference>
<dbReference type="InterPro" id="IPR057347">
    <property type="entry name" value="TANGO6_N"/>
</dbReference>
<evidence type="ECO:0000313" key="6">
    <source>
        <dbReference type="EMBL" id="GFO30532.1"/>
    </source>
</evidence>
<dbReference type="SUPFAM" id="SSF48371">
    <property type="entry name" value="ARM repeat"/>
    <property type="match status" value="1"/>
</dbReference>
<comment type="similarity">
    <text evidence="1">Belongs to the Tango6 family.</text>
</comment>
<evidence type="ECO:0000259" key="4">
    <source>
        <dbReference type="Pfam" id="PF23565"/>
    </source>
</evidence>
<feature type="region of interest" description="Disordered" evidence="2">
    <location>
        <begin position="803"/>
        <end position="853"/>
    </location>
</feature>
<evidence type="ECO:0000259" key="5">
    <source>
        <dbReference type="Pfam" id="PF25267"/>
    </source>
</evidence>
<dbReference type="AlphaFoldDB" id="A0AAV4CGL9"/>
<dbReference type="EMBL" id="BLXT01006238">
    <property type="protein sequence ID" value="GFO30532.1"/>
    <property type="molecule type" value="Genomic_DNA"/>
</dbReference>
<dbReference type="Pfam" id="PF10363">
    <property type="entry name" value="RTP1_C1"/>
    <property type="match status" value="1"/>
</dbReference>
<dbReference type="Gene3D" id="1.25.10.10">
    <property type="entry name" value="Leucine-rich Repeat Variant"/>
    <property type="match status" value="1"/>
</dbReference>
<dbReference type="InterPro" id="IPR011989">
    <property type="entry name" value="ARM-like"/>
</dbReference>
<organism evidence="6 7">
    <name type="scientific">Plakobranchus ocellatus</name>
    <dbReference type="NCBI Taxonomy" id="259542"/>
    <lineage>
        <taxon>Eukaryota</taxon>
        <taxon>Metazoa</taxon>
        <taxon>Spiralia</taxon>
        <taxon>Lophotrochozoa</taxon>
        <taxon>Mollusca</taxon>
        <taxon>Gastropoda</taxon>
        <taxon>Heterobranchia</taxon>
        <taxon>Euthyneura</taxon>
        <taxon>Panpulmonata</taxon>
        <taxon>Sacoglossa</taxon>
        <taxon>Placobranchoidea</taxon>
        <taxon>Plakobranchidae</taxon>
        <taxon>Plakobranchus</taxon>
    </lineage>
</organism>
<dbReference type="PANTHER" id="PTHR20959">
    <property type="entry name" value="TRANSPORT AND GOLGI ORGANIZATION PROTEIN 6 FAMILY MEMBER"/>
    <property type="match status" value="1"/>
</dbReference>
<evidence type="ECO:0000256" key="2">
    <source>
        <dbReference type="SAM" id="MobiDB-lite"/>
    </source>
</evidence>
<sequence length="1121" mass="122646">MESSHETEHSTVLKLSRLFTALHTLTTPGATSPSDREDGSSTLIDKMLEENLHTLSDAIERSAELQEDLHDVVDHVALKHSHRSLLRPQQVNVREKHVELCLCLLYKIHKILDALVNSRNTSSSSRPGVPQLEPGALSAPQIKTLSSSLQFIVVLGICPYLSPGAGIPVSQRLGPGQILLASPCDYGTELTHLTRVQSLLPPTKLMCDMLNVPSLRDIVINHHLHDLLSALFQLRFSTKSAQDQIAKSHNAPKQKDLVSTEPEINSLPENNIGEKSELFVYQTTSSSQLFLYSAEKPWTLFLVREHCNRYIDLAVRLSSTPHVLKTLMMLSGAGKSNSVSVKVKTPAWYKRTVAGLLRDVLMVPNGVQHLIALLVAESHGGHEWQKCKAVAQVIAQLPTNQNNVEQFYKSVTNQLIAIIQSRSDALSPSTVMVVGATVLELSSRQPDLMETLCFTPLFEPLIRISSSTETVNCSESNTVVPESVLTCCIECLHRLYVIGQEPQSPLRAGLGRVTGILFALFVATRGSVSPLRSKCRDLVSVYIGSCQSSEAVVCILTLATGVKDSSLDACPVLHTEVSLEVGQSGGIQAVKQDQIQSQEKCVDSWTQPVEALMDILKTVEVDSLIPQLFLCLLQKLTSIVKSEVLAVTSATGDIVLPTRLLSSTQKVFQLAELREKVCLVSLLASVGETYGDGVVSNGRHVIEFAKATLERCVQICQTSQDDETMNFEWETVSMAMGLLTAVLSAGIEVGDQSKLLDELLPLMNFISESEAADARVREMADDLKVAVATKGLVWAELSQMKQQASQSKQEHQEQDSSKTKQGAKEKNLIEVLSETTLDDEDTKEKTSKLTRVDPSRSRLEQALQELCDPLLPVRGHGLIALARLVEERSPEVKDKQEILLKVFLENLTHSDSYIYLAAVNGLAALSDLCPDQVIPCLTSELRSKCGGSGSDKTPGDLVLKVGEAVVKATRRLGEVTPKYRDILLSSVLCGCRHDDALTRASCLSGLAEVCQLLRFALGPVLYEVVTCCRDVISSDPDPEPRKAAAMTFTLILRGLGKDTIMALDSVLLEVYRILKRAVTQDPEEGVRVQAALALQELDGTMRELLFAKPELSKKISILGLQ</sequence>
<proteinExistence type="inferred from homology"/>
<dbReference type="Pfam" id="PF23565">
    <property type="entry name" value="ARM_TANGO6"/>
    <property type="match status" value="1"/>
</dbReference>
<dbReference type="InterPro" id="IPR019451">
    <property type="entry name" value="Rtp1_C1"/>
</dbReference>
<name>A0AAV4CGL9_9GAST</name>
<dbReference type="InterPro" id="IPR016024">
    <property type="entry name" value="ARM-type_fold"/>
</dbReference>
<protein>
    <submittedName>
        <fullName evidence="6">Transport and Golgi organization protein 6 homolog</fullName>
    </submittedName>
</protein>
<feature type="compositionally biased region" description="Basic and acidic residues" evidence="2">
    <location>
        <begin position="808"/>
        <end position="828"/>
    </location>
</feature>
<evidence type="ECO:0000256" key="1">
    <source>
        <dbReference type="ARBA" id="ARBA00005724"/>
    </source>
</evidence>
<dbReference type="PANTHER" id="PTHR20959:SF1">
    <property type="entry name" value="TRANSPORT AND GOLGI ORGANIZATION PROTEIN 6 HOMOLOG"/>
    <property type="match status" value="1"/>
</dbReference>
<dbReference type="InterPro" id="IPR039600">
    <property type="entry name" value="TANGO6/Rtp1"/>
</dbReference>
<reference evidence="6 7" key="1">
    <citation type="journal article" date="2021" name="Elife">
        <title>Chloroplast acquisition without the gene transfer in kleptoplastic sea slugs, Plakobranchus ocellatus.</title>
        <authorList>
            <person name="Maeda T."/>
            <person name="Takahashi S."/>
            <person name="Yoshida T."/>
            <person name="Shimamura S."/>
            <person name="Takaki Y."/>
            <person name="Nagai Y."/>
            <person name="Toyoda A."/>
            <person name="Suzuki Y."/>
            <person name="Arimoto A."/>
            <person name="Ishii H."/>
            <person name="Satoh N."/>
            <person name="Nishiyama T."/>
            <person name="Hasebe M."/>
            <person name="Maruyama T."/>
            <person name="Minagawa J."/>
            <person name="Obokata J."/>
            <person name="Shigenobu S."/>
        </authorList>
    </citation>
    <scope>NUCLEOTIDE SEQUENCE [LARGE SCALE GENOMIC DNA]</scope>
</reference>
<gene>
    <name evidence="6" type="ORF">PoB_005703700</name>
</gene>
<feature type="domain" description="TANGO6 N-terminal" evidence="5">
    <location>
        <begin position="14"/>
        <end position="246"/>
    </location>
</feature>
<dbReference type="Proteomes" id="UP000735302">
    <property type="component" value="Unassembled WGS sequence"/>
</dbReference>
<feature type="domain" description="TANGO6 HEAT repeat" evidence="4">
    <location>
        <begin position="361"/>
        <end position="619"/>
    </location>
</feature>
<feature type="domain" description="RNA polymerase II assembly factor Rtp1 C-terminal" evidence="3">
    <location>
        <begin position="859"/>
        <end position="974"/>
    </location>
</feature>